<sequence length="84" mass="9869">MSKRKGIFVSCNEAALCCDKSQYKEASLAEKIRLNIHLIFCKACRLYSSRNSRLTWLLKHIETEELSEDDKRIMKQNLEKQMSD</sequence>
<accession>A0A5S5C2C3</accession>
<protein>
    <submittedName>
        <fullName evidence="1">Uncharacterized protein</fullName>
    </submittedName>
</protein>
<gene>
    <name evidence="1" type="ORF">BD809_10534</name>
</gene>
<organism evidence="1 2">
    <name type="scientific">Aquimarina intermedia</name>
    <dbReference type="NCBI Taxonomy" id="350814"/>
    <lineage>
        <taxon>Bacteria</taxon>
        <taxon>Pseudomonadati</taxon>
        <taxon>Bacteroidota</taxon>
        <taxon>Flavobacteriia</taxon>
        <taxon>Flavobacteriales</taxon>
        <taxon>Flavobacteriaceae</taxon>
        <taxon>Aquimarina</taxon>
    </lineage>
</organism>
<name>A0A5S5C2C3_9FLAO</name>
<dbReference type="Proteomes" id="UP000324376">
    <property type="component" value="Unassembled WGS sequence"/>
</dbReference>
<keyword evidence="2" id="KW-1185">Reference proteome</keyword>
<dbReference type="AlphaFoldDB" id="A0A5S5C2C3"/>
<comment type="caution">
    <text evidence="1">The sequence shown here is derived from an EMBL/GenBank/DDBJ whole genome shotgun (WGS) entry which is preliminary data.</text>
</comment>
<dbReference type="RefSeq" id="WP_148782562.1">
    <property type="nucleotide sequence ID" value="NZ_VNHU01000005.1"/>
</dbReference>
<proteinExistence type="predicted"/>
<dbReference type="OrthoDB" id="1262821at2"/>
<evidence type="ECO:0000313" key="1">
    <source>
        <dbReference type="EMBL" id="TYP73447.1"/>
    </source>
</evidence>
<evidence type="ECO:0000313" key="2">
    <source>
        <dbReference type="Proteomes" id="UP000324376"/>
    </source>
</evidence>
<dbReference type="EMBL" id="VNHU01000005">
    <property type="protein sequence ID" value="TYP73447.1"/>
    <property type="molecule type" value="Genomic_DNA"/>
</dbReference>
<reference evidence="1 2" key="1">
    <citation type="submission" date="2019-07" db="EMBL/GenBank/DDBJ databases">
        <title>Genomic Encyclopedia of Archaeal and Bacterial Type Strains, Phase II (KMG-II): from individual species to whole genera.</title>
        <authorList>
            <person name="Goeker M."/>
        </authorList>
    </citation>
    <scope>NUCLEOTIDE SEQUENCE [LARGE SCALE GENOMIC DNA]</scope>
    <source>
        <strain evidence="1 2">DSM 17527</strain>
    </source>
</reference>